<dbReference type="EMBL" id="FQNC01000048">
    <property type="protein sequence ID" value="SGY80187.1"/>
    <property type="molecule type" value="Genomic_DNA"/>
</dbReference>
<name>A0A2X0MG51_9BASI</name>
<evidence type="ECO:0000313" key="3">
    <source>
        <dbReference type="Proteomes" id="UP000249464"/>
    </source>
</evidence>
<protein>
    <submittedName>
        <fullName evidence="2">BQ5605_C008g05322 protein</fullName>
    </submittedName>
</protein>
<evidence type="ECO:0000313" key="2">
    <source>
        <dbReference type="EMBL" id="SGY80187.1"/>
    </source>
</evidence>
<feature type="compositionally biased region" description="Basic residues" evidence="1">
    <location>
        <begin position="327"/>
        <end position="343"/>
    </location>
</feature>
<feature type="region of interest" description="Disordered" evidence="1">
    <location>
        <begin position="267"/>
        <end position="435"/>
    </location>
</feature>
<organism evidence="2 3">
    <name type="scientific">Microbotryum silenes-dioicae</name>
    <dbReference type="NCBI Taxonomy" id="796604"/>
    <lineage>
        <taxon>Eukaryota</taxon>
        <taxon>Fungi</taxon>
        <taxon>Dikarya</taxon>
        <taxon>Basidiomycota</taxon>
        <taxon>Pucciniomycotina</taxon>
        <taxon>Microbotryomycetes</taxon>
        <taxon>Microbotryales</taxon>
        <taxon>Microbotryaceae</taxon>
        <taxon>Microbotryum</taxon>
    </lineage>
</organism>
<gene>
    <name evidence="2" type="primary">BQ5605_C008g05322</name>
    <name evidence="2" type="ORF">BQ5605_C008G05322</name>
</gene>
<proteinExistence type="predicted"/>
<reference evidence="2 3" key="1">
    <citation type="submission" date="2016-11" db="EMBL/GenBank/DDBJ databases">
        <authorList>
            <person name="Jaros S."/>
            <person name="Januszkiewicz K."/>
            <person name="Wedrychowicz H."/>
        </authorList>
    </citation>
    <scope>NUCLEOTIDE SEQUENCE [LARGE SCALE GENOMIC DNA]</scope>
</reference>
<keyword evidence="3" id="KW-1185">Reference proteome</keyword>
<feature type="compositionally biased region" description="Pro residues" evidence="1">
    <location>
        <begin position="272"/>
        <end position="281"/>
    </location>
</feature>
<feature type="compositionally biased region" description="Low complexity" evidence="1">
    <location>
        <begin position="305"/>
        <end position="326"/>
    </location>
</feature>
<dbReference type="AlphaFoldDB" id="A0A2X0MG51"/>
<evidence type="ECO:0000256" key="1">
    <source>
        <dbReference type="SAM" id="MobiDB-lite"/>
    </source>
</evidence>
<dbReference type="Proteomes" id="UP000249464">
    <property type="component" value="Unassembled WGS sequence"/>
</dbReference>
<feature type="compositionally biased region" description="Low complexity" evidence="1">
    <location>
        <begin position="354"/>
        <end position="370"/>
    </location>
</feature>
<accession>A0A2X0MG51</accession>
<sequence>MPFESNLTIVEALQQSRRRLLYDSLPLFASTRPARAKFVESTNLPPYELQHIITLTVSIGPHMFDNTRLSRVAWTAPQASVSSEAASTKPIQDSEATTTITSTPLATVTPDPAVTSIEALIAQNVASSLSTAAIPASTIGANLNASSTSTRRPALALQFGEVPTDTYLVPLHFIFEPLPAGKAILSFILVPDDFKRLVNTSTTKDPLTGEIKPLNRNYPVPMSIRLEQSLTKAVKAELESLSCSKGKERQKVEVWWNRMIALMPTPTHIVKPRPPTPPPPPEPRDFSLFISAAPYGVPQRSNKLASGTPTAEGTPGPSTSGTTAPANKKRKRPSTSAASRRRSSAATAKRRESSVSSSTPGRGSSATPGPVEIPTSVVPRTSSSLKEVVSATTMTSETKTSSATLAVPAVTTKSRSGRTHRPKSFGQEFDVDVDK</sequence>
<feature type="compositionally biased region" description="Polar residues" evidence="1">
    <location>
        <begin position="378"/>
        <end position="404"/>
    </location>
</feature>